<geneLocation type="plasmid" evidence="3">
    <name>pmsr2d</name>
</geneLocation>
<proteinExistence type="predicted"/>
<evidence type="ECO:0000313" key="3">
    <source>
        <dbReference type="Proteomes" id="UP000424872"/>
    </source>
</evidence>
<dbReference type="Proteomes" id="UP000424872">
    <property type="component" value="Plasmid pMSR2D"/>
</dbReference>
<gene>
    <name evidence="2" type="ORF">CTZ24_26185</name>
    <name evidence="1" type="ORF">Q3404_10400</name>
</gene>
<keyword evidence="2" id="KW-0614">Plasmid</keyword>
<keyword evidence="4" id="KW-1185">Reference proteome</keyword>
<reference evidence="3" key="1">
    <citation type="submission" date="2017-11" db="EMBL/GenBank/DDBJ databases">
        <title>Genome sequence of Pantoea sp. MSR2.</title>
        <authorList>
            <person name="Nascimento F.X."/>
        </authorList>
    </citation>
    <scope>NUCLEOTIDE SEQUENCE [LARGE SCALE GENOMIC DNA]</scope>
    <source>
        <strain evidence="3">MSR2</strain>
        <plasmid evidence="3">pmsr2d</plasmid>
    </source>
</reference>
<name>A0AAP9KSC4_9GAMM</name>
<protein>
    <submittedName>
        <fullName evidence="2">Chemotaxis protein</fullName>
    </submittedName>
    <submittedName>
        <fullName evidence="1">Diguanylate cyclase regulator RdcB family protein</fullName>
    </submittedName>
</protein>
<sequence>MSLFKQCFPEMQACQVLESIPEKFIVDFANGLDVVDDHLRHQQNRPFFQRLKEGISGQSAARQQAINAAVHDGLQASLTWLTELTLSQAKTNFAVSQVNDRVNALMQDTANIAHYSADTRELLLELSDKVHLWMANNDEQLKRIDSVQRGQLHLDRVLSQWSAGRYAAIPIASRCYVALEELRWGAFGEVIRDGEVQQSQQLIETLKNRVLTQMAQDYGRNGHARHDIRNWLSWQQDTLQTPDWPETLSWLADWSTDVRQPMCRAVTQPGAALPLRIPRICSAERIAATLVDEVFSKEHA</sequence>
<dbReference type="Proteomes" id="UP001171299">
    <property type="component" value="Unassembled WGS sequence"/>
</dbReference>
<evidence type="ECO:0000313" key="1">
    <source>
        <dbReference type="EMBL" id="MDO6406990.1"/>
    </source>
</evidence>
<geneLocation type="plasmid" evidence="2">
    <name>pMSR2D</name>
</geneLocation>
<organism evidence="2 3">
    <name type="scientific">Pantoea phytobeneficialis</name>
    <dbReference type="NCBI Taxonomy" id="2052056"/>
    <lineage>
        <taxon>Bacteria</taxon>
        <taxon>Pseudomonadati</taxon>
        <taxon>Pseudomonadota</taxon>
        <taxon>Gammaproteobacteria</taxon>
        <taxon>Enterobacterales</taxon>
        <taxon>Erwiniaceae</taxon>
        <taxon>Pantoea</taxon>
    </lineage>
</organism>
<accession>A0AAP9KSC4</accession>
<reference evidence="1" key="3">
    <citation type="submission" date="2023-07" db="EMBL/GenBank/DDBJ databases">
        <title>The extreme plant-growth-promoting properties of Pantoea phytobeneficialis PF55 revealed by functional and genomic analysis.</title>
        <authorList>
            <person name="Nascimento F.X."/>
            <person name="Marcio R.J."/>
        </authorList>
    </citation>
    <scope>NUCLEOTIDE SEQUENCE</scope>
    <source>
        <strain evidence="1">PF55</strain>
    </source>
</reference>
<dbReference type="EMBL" id="JAUOOM010000008">
    <property type="protein sequence ID" value="MDO6406990.1"/>
    <property type="molecule type" value="Genomic_DNA"/>
</dbReference>
<dbReference type="AlphaFoldDB" id="A0AAP9KSC4"/>
<dbReference type="KEGG" id="ppho:CTZ24_26185"/>
<dbReference type="EMBL" id="CP024640">
    <property type="protein sequence ID" value="QGR09955.1"/>
    <property type="molecule type" value="Genomic_DNA"/>
</dbReference>
<evidence type="ECO:0000313" key="2">
    <source>
        <dbReference type="EMBL" id="QGR09955.1"/>
    </source>
</evidence>
<reference evidence="2" key="2">
    <citation type="journal article" date="2020" name="Environ. Microbiol.">
        <title>The extreme plant-growth-promoting properties of Pantoea phytobeneficialis MSR2 revealed by functional and genomic analysis.</title>
        <authorList>
            <person name="Nascimento F.X."/>
            <person name="Hernandez A.G."/>
            <person name="Glick B.R."/>
            <person name="Rossi M.J."/>
        </authorList>
    </citation>
    <scope>NUCLEOTIDE SEQUENCE</scope>
    <source>
        <strain evidence="2">MSR2</strain>
    </source>
</reference>
<dbReference type="Pfam" id="PF13990">
    <property type="entry name" value="YjcZ"/>
    <property type="match status" value="1"/>
</dbReference>
<evidence type="ECO:0000313" key="4">
    <source>
        <dbReference type="Proteomes" id="UP001171299"/>
    </source>
</evidence>
<dbReference type="InterPro" id="IPR025599">
    <property type="entry name" value="YjcZ"/>
</dbReference>